<evidence type="ECO:0000313" key="5">
    <source>
        <dbReference type="Proteomes" id="UP000054107"/>
    </source>
</evidence>
<organism evidence="4 5">
    <name type="scientific">Parasitella parasitica</name>
    <dbReference type="NCBI Taxonomy" id="35722"/>
    <lineage>
        <taxon>Eukaryota</taxon>
        <taxon>Fungi</taxon>
        <taxon>Fungi incertae sedis</taxon>
        <taxon>Mucoromycota</taxon>
        <taxon>Mucoromycotina</taxon>
        <taxon>Mucoromycetes</taxon>
        <taxon>Mucorales</taxon>
        <taxon>Mucorineae</taxon>
        <taxon>Mucoraceae</taxon>
        <taxon>Parasitella</taxon>
    </lineage>
</organism>
<keyword evidence="1" id="KW-0863">Zinc-finger</keyword>
<keyword evidence="5" id="KW-1185">Reference proteome</keyword>
<evidence type="ECO:0000313" key="4">
    <source>
        <dbReference type="EMBL" id="CEP16769.1"/>
    </source>
</evidence>
<reference evidence="4 5" key="1">
    <citation type="submission" date="2014-09" db="EMBL/GenBank/DDBJ databases">
        <authorList>
            <person name="Ellenberger Sabrina"/>
        </authorList>
    </citation>
    <scope>NUCLEOTIDE SEQUENCE [LARGE SCALE GENOMIC DNA]</scope>
    <source>
        <strain evidence="4 5">CBS 412.66</strain>
    </source>
</reference>
<dbReference type="Gene3D" id="4.10.60.10">
    <property type="entry name" value="Zinc finger, CCHC-type"/>
    <property type="match status" value="1"/>
</dbReference>
<dbReference type="GO" id="GO:0008270">
    <property type="term" value="F:zinc ion binding"/>
    <property type="evidence" value="ECO:0007669"/>
    <property type="project" value="UniProtKB-KW"/>
</dbReference>
<dbReference type="PROSITE" id="PS50158">
    <property type="entry name" value="ZF_CCHC"/>
    <property type="match status" value="1"/>
</dbReference>
<gene>
    <name evidence="4" type="primary">PARPA_11044.1 scaffold 42168</name>
</gene>
<evidence type="ECO:0000256" key="2">
    <source>
        <dbReference type="SAM" id="MobiDB-lite"/>
    </source>
</evidence>
<dbReference type="GO" id="GO:0003676">
    <property type="term" value="F:nucleic acid binding"/>
    <property type="evidence" value="ECO:0007669"/>
    <property type="project" value="InterPro"/>
</dbReference>
<keyword evidence="1" id="KW-0862">Zinc</keyword>
<dbReference type="SUPFAM" id="SSF57756">
    <property type="entry name" value="Retrovirus zinc finger-like domains"/>
    <property type="match status" value="1"/>
</dbReference>
<protein>
    <recommendedName>
        <fullName evidence="3">CCHC-type domain-containing protein</fullName>
    </recommendedName>
</protein>
<sequence>MLVGDLCRAANPLNNMLYLGKFDCFVPATFKGAPPVCHFCRHSGHIRAKCPELARRRCFGCHKPGHIIKFCPESDKQRQQADFVESVYSTGDLSDYEDNDKLGDSEAESTDDEEFEDPHYGLPDVPDKAVYVLMREQD</sequence>
<keyword evidence="1" id="KW-0479">Metal-binding</keyword>
<accession>A0A0B7NPA9</accession>
<feature type="compositionally biased region" description="Acidic residues" evidence="2">
    <location>
        <begin position="105"/>
        <end position="116"/>
    </location>
</feature>
<name>A0A0B7NPA9_9FUNG</name>
<dbReference type="OrthoDB" id="2286764at2759"/>
<dbReference type="EMBL" id="LN733262">
    <property type="protein sequence ID" value="CEP16769.1"/>
    <property type="molecule type" value="Genomic_DNA"/>
</dbReference>
<evidence type="ECO:0000256" key="1">
    <source>
        <dbReference type="PROSITE-ProRule" id="PRU00047"/>
    </source>
</evidence>
<dbReference type="SMART" id="SM00343">
    <property type="entry name" value="ZnF_C2HC"/>
    <property type="match status" value="2"/>
</dbReference>
<dbReference type="InterPro" id="IPR001878">
    <property type="entry name" value="Znf_CCHC"/>
</dbReference>
<proteinExistence type="predicted"/>
<feature type="domain" description="CCHC-type" evidence="3">
    <location>
        <begin position="56"/>
        <end position="73"/>
    </location>
</feature>
<dbReference type="AlphaFoldDB" id="A0A0B7NPA9"/>
<feature type="region of interest" description="Disordered" evidence="2">
    <location>
        <begin position="90"/>
        <end position="124"/>
    </location>
</feature>
<evidence type="ECO:0000259" key="3">
    <source>
        <dbReference type="PROSITE" id="PS50158"/>
    </source>
</evidence>
<dbReference type="InterPro" id="IPR036875">
    <property type="entry name" value="Znf_CCHC_sf"/>
</dbReference>
<dbReference type="Proteomes" id="UP000054107">
    <property type="component" value="Unassembled WGS sequence"/>
</dbReference>